<dbReference type="InterPro" id="IPR038875">
    <property type="entry name" value="PLA2_conodipine-like"/>
</dbReference>
<keyword evidence="1" id="KW-0732">Signal</keyword>
<accession>A0A0B7B8E8</accession>
<feature type="signal peptide" evidence="1">
    <location>
        <begin position="1"/>
        <end position="22"/>
    </location>
</feature>
<name>A0A0B7B8E8_9EUPU</name>
<dbReference type="PANTHER" id="PTHR37687:SF1">
    <property type="entry name" value="AGAP006772-PA"/>
    <property type="match status" value="1"/>
</dbReference>
<dbReference type="PANTHER" id="PTHR37687">
    <property type="entry name" value="AGAP006772-PA"/>
    <property type="match status" value="1"/>
</dbReference>
<proteinExistence type="predicted"/>
<evidence type="ECO:0000256" key="1">
    <source>
        <dbReference type="SAM" id="SignalP"/>
    </source>
</evidence>
<feature type="chain" id="PRO_5007391389" evidence="1">
    <location>
        <begin position="23"/>
        <end position="679"/>
    </location>
</feature>
<protein>
    <submittedName>
        <fullName evidence="3">Uncharacterized protein</fullName>
    </submittedName>
</protein>
<sequence>MGTHFLIFLLMMMMLGTCHVWSFSIRTRHERSTDLADALAILQRQRRRASADFLDSDRLLNQRPYTLEDENDWVSDSNIGNERFQNNDLDNEWVPNGQFSDFEPRMEYDNSEDRSRPYAPISVEPSRQELENIFDPEDVDGNVSNPKLTSASFLEKKTKEEMVNVKGDGKVVQKKSIPQDVAEAIVASSDKDKESNDVLSLDTLTKEEFHALMKAVGKLQKQAVKFSQKTVETPEAKITRVETIQDNGEPNAITIVQPATEEELKSVFEGEESPVVKETEVIVEREPNSSGERIIQHQVISNVSPKKTKALKEKELDLINVIASELEDNIEAEAEKEANEALEIADLGDAGSRDLIGMERDWLINKYQRPTQKRTTKRAASFIPTPARDDDLDNVADDLNTRNLDVSDDAESDLIPSNFDRIAKILELQDEVDNLKIVARLEDLENDVLTDALNEATLAQKEGSVTDIEFESLQQAIRIEEALQKLKNTEDIIKYQDDVIKRGEPWRRKRDPDFESESEITSENHLPSYTLPRTSINAVRPGVNDIQRLVEESNQREDNYLDTDVASFFMSNADECPAVQEYSTNCELADLYSLPVDFEARSLCNLHEMCYACGSSLQVGQDQCDLVYRAAASALCRGKQNCVVESEIFLRTMKLKNRYIPHSQPLCRSTCAAQFLGML</sequence>
<evidence type="ECO:0000313" key="3">
    <source>
        <dbReference type="EMBL" id="CEK89187.1"/>
    </source>
</evidence>
<reference evidence="3" key="1">
    <citation type="submission" date="2014-12" db="EMBL/GenBank/DDBJ databases">
        <title>Insight into the proteome of Arion vulgaris.</title>
        <authorList>
            <person name="Aradska J."/>
            <person name="Bulat T."/>
            <person name="Smidak R."/>
            <person name="Sarate P."/>
            <person name="Gangsoo J."/>
            <person name="Sialana F."/>
            <person name="Bilban M."/>
            <person name="Lubec G."/>
        </authorList>
    </citation>
    <scope>NUCLEOTIDE SEQUENCE</scope>
    <source>
        <tissue evidence="3">Skin</tissue>
    </source>
</reference>
<organism evidence="3">
    <name type="scientific">Arion vulgaris</name>
    <dbReference type="NCBI Taxonomy" id="1028688"/>
    <lineage>
        <taxon>Eukaryota</taxon>
        <taxon>Metazoa</taxon>
        <taxon>Spiralia</taxon>
        <taxon>Lophotrochozoa</taxon>
        <taxon>Mollusca</taxon>
        <taxon>Gastropoda</taxon>
        <taxon>Heterobranchia</taxon>
        <taxon>Euthyneura</taxon>
        <taxon>Panpulmonata</taxon>
        <taxon>Eupulmonata</taxon>
        <taxon>Stylommatophora</taxon>
        <taxon>Helicina</taxon>
        <taxon>Arionoidea</taxon>
        <taxon>Arionidae</taxon>
        <taxon>Arion</taxon>
    </lineage>
</organism>
<evidence type="ECO:0000313" key="2">
    <source>
        <dbReference type="EMBL" id="CEK89186.1"/>
    </source>
</evidence>
<gene>
    <name evidence="3" type="primary">ORF169404</name>
    <name evidence="2" type="synonym">ORF169396</name>
</gene>
<dbReference type="AlphaFoldDB" id="A0A0B7B8E8"/>
<dbReference type="EMBL" id="HACG01042322">
    <property type="protein sequence ID" value="CEK89187.1"/>
    <property type="molecule type" value="Transcribed_RNA"/>
</dbReference>
<dbReference type="EMBL" id="HACG01042321">
    <property type="protein sequence ID" value="CEK89186.1"/>
    <property type="molecule type" value="Transcribed_RNA"/>
</dbReference>